<dbReference type="InterPro" id="IPR032675">
    <property type="entry name" value="LRR_dom_sf"/>
</dbReference>
<dbReference type="InterPro" id="IPR055411">
    <property type="entry name" value="LRR_FXL15/At3g58940/PEG3-like"/>
</dbReference>
<dbReference type="InterPro" id="IPR006566">
    <property type="entry name" value="FBD"/>
</dbReference>
<organism evidence="2 3">
    <name type="scientific">Daucus carota subsp. sativus</name>
    <name type="common">Carrot</name>
    <dbReference type="NCBI Taxonomy" id="79200"/>
    <lineage>
        <taxon>Eukaryota</taxon>
        <taxon>Viridiplantae</taxon>
        <taxon>Streptophyta</taxon>
        <taxon>Embryophyta</taxon>
        <taxon>Tracheophyta</taxon>
        <taxon>Spermatophyta</taxon>
        <taxon>Magnoliopsida</taxon>
        <taxon>eudicotyledons</taxon>
        <taxon>Gunneridae</taxon>
        <taxon>Pentapetalae</taxon>
        <taxon>asterids</taxon>
        <taxon>campanulids</taxon>
        <taxon>Apiales</taxon>
        <taxon>Apiaceae</taxon>
        <taxon>Apioideae</taxon>
        <taxon>Scandiceae</taxon>
        <taxon>Daucinae</taxon>
        <taxon>Daucus</taxon>
        <taxon>Daucus sect. Daucus</taxon>
    </lineage>
</organism>
<dbReference type="CDD" id="cd22160">
    <property type="entry name" value="F-box_AtFBL13-like"/>
    <property type="match status" value="1"/>
</dbReference>
<dbReference type="EMBL" id="CP093346">
    <property type="protein sequence ID" value="WOG96053.1"/>
    <property type="molecule type" value="Genomic_DNA"/>
</dbReference>
<gene>
    <name evidence="2" type="ORF">DCAR_0415383</name>
</gene>
<dbReference type="InterPro" id="IPR036047">
    <property type="entry name" value="F-box-like_dom_sf"/>
</dbReference>
<dbReference type="Pfam" id="PF08387">
    <property type="entry name" value="FBD"/>
    <property type="match status" value="1"/>
</dbReference>
<evidence type="ECO:0000313" key="2">
    <source>
        <dbReference type="EMBL" id="WOG96053.1"/>
    </source>
</evidence>
<dbReference type="SUPFAM" id="SSF52047">
    <property type="entry name" value="RNI-like"/>
    <property type="match status" value="1"/>
</dbReference>
<protein>
    <recommendedName>
        <fullName evidence="1">FBD domain-containing protein</fullName>
    </recommendedName>
</protein>
<sequence>MTFSLQRRMEKSRIRKSARFKKDIISELPQNLKETILCLLPIRDAVRTAILSRDWRHCWTTIPQLAFDDIFLDSVWDNYLEHFHDEELKMLKFVSVINKVILLHNGPILKFSLSCPQDIDNDTLVFQDYIDQWIPLLSRNGIKQLTIEGFMSEHSTALNFSSLNLTHLRLVDFWFPYTPASGGLTCLKYLELIDVVIAEEHVFDCPVLEKLTLVNCEGLFRMNFRAPHLKYFHQLVSFMTPEISLAGLQNLIQYSFWLSRDAIVHTKAFNVVKVLSCLPKIEKFSVGMNFIKYLAAGGAPNRLHEPLLYLKTLGIYDINLTDVNEVSTLLCLIQSSPNLCKLHIKDTKEGDLEDYWKKVSQKSIGDHLKIVIFSHFRGLKAELELVQFLLGHSPLLKTMFIHCGQDINKDVALAAAEEMLRFPRASTRAEIKHLEHVVEDIYSI</sequence>
<evidence type="ECO:0000313" key="3">
    <source>
        <dbReference type="Proteomes" id="UP000077755"/>
    </source>
</evidence>
<reference evidence="2" key="2">
    <citation type="submission" date="2022-03" db="EMBL/GenBank/DDBJ databases">
        <title>Draft title - Genomic analysis of global carrot germplasm unveils the trajectory of domestication and the origin of high carotenoid orange carrot.</title>
        <authorList>
            <person name="Iorizzo M."/>
            <person name="Ellison S."/>
            <person name="Senalik D."/>
            <person name="Macko-Podgorni A."/>
            <person name="Grzebelus D."/>
            <person name="Bostan H."/>
            <person name="Rolling W."/>
            <person name="Curaba J."/>
            <person name="Simon P."/>
        </authorList>
    </citation>
    <scope>NUCLEOTIDE SEQUENCE</scope>
    <source>
        <tissue evidence="2">Leaf</tissue>
    </source>
</reference>
<dbReference type="AlphaFoldDB" id="A0AAF0WWN1"/>
<dbReference type="Gene3D" id="1.20.1280.50">
    <property type="match status" value="1"/>
</dbReference>
<dbReference type="Pfam" id="PF00646">
    <property type="entry name" value="F-box"/>
    <property type="match status" value="1"/>
</dbReference>
<dbReference type="PANTHER" id="PTHR31639">
    <property type="entry name" value="F-BOX PROTEIN-LIKE"/>
    <property type="match status" value="1"/>
</dbReference>
<keyword evidence="3" id="KW-1185">Reference proteome</keyword>
<dbReference type="PANTHER" id="PTHR31639:SF237">
    <property type="entry name" value="F-BOX DOMAIN-CONTAINING PROTEIN"/>
    <property type="match status" value="1"/>
</dbReference>
<proteinExistence type="predicted"/>
<dbReference type="Proteomes" id="UP000077755">
    <property type="component" value="Chromosome 4"/>
</dbReference>
<reference evidence="2" key="1">
    <citation type="journal article" date="2016" name="Nat. Genet.">
        <title>A high-quality carrot genome assembly provides new insights into carotenoid accumulation and asterid genome evolution.</title>
        <authorList>
            <person name="Iorizzo M."/>
            <person name="Ellison S."/>
            <person name="Senalik D."/>
            <person name="Zeng P."/>
            <person name="Satapoomin P."/>
            <person name="Huang J."/>
            <person name="Bowman M."/>
            <person name="Iovene M."/>
            <person name="Sanseverino W."/>
            <person name="Cavagnaro P."/>
            <person name="Yildiz M."/>
            <person name="Macko-Podgorni A."/>
            <person name="Moranska E."/>
            <person name="Grzebelus E."/>
            <person name="Grzebelus D."/>
            <person name="Ashrafi H."/>
            <person name="Zheng Z."/>
            <person name="Cheng S."/>
            <person name="Spooner D."/>
            <person name="Van Deynze A."/>
            <person name="Simon P."/>
        </authorList>
    </citation>
    <scope>NUCLEOTIDE SEQUENCE</scope>
    <source>
        <tissue evidence="2">Leaf</tissue>
    </source>
</reference>
<feature type="domain" description="FBD" evidence="1">
    <location>
        <begin position="362"/>
        <end position="434"/>
    </location>
</feature>
<dbReference type="Gene3D" id="3.80.10.10">
    <property type="entry name" value="Ribonuclease Inhibitor"/>
    <property type="match status" value="1"/>
</dbReference>
<evidence type="ECO:0000259" key="1">
    <source>
        <dbReference type="SMART" id="SM00579"/>
    </source>
</evidence>
<dbReference type="InterPro" id="IPR053781">
    <property type="entry name" value="F-box_AtFBL13-like"/>
</dbReference>
<dbReference type="SMART" id="SM00579">
    <property type="entry name" value="FBD"/>
    <property type="match status" value="1"/>
</dbReference>
<name>A0AAF0WWN1_DAUCS</name>
<dbReference type="Pfam" id="PF24758">
    <property type="entry name" value="LRR_At5g56370"/>
    <property type="match status" value="1"/>
</dbReference>
<accession>A0AAF0WWN1</accession>
<dbReference type="SUPFAM" id="SSF81383">
    <property type="entry name" value="F-box domain"/>
    <property type="match status" value="1"/>
</dbReference>
<dbReference type="InterPro" id="IPR001810">
    <property type="entry name" value="F-box_dom"/>
</dbReference>